<name>A0A6J4MKN3_9ACTN</name>
<dbReference type="Gene3D" id="3.90.1140.10">
    <property type="entry name" value="Cyclic phosphodiesterase"/>
    <property type="match status" value="1"/>
</dbReference>
<reference evidence="1" key="1">
    <citation type="submission" date="2020-02" db="EMBL/GenBank/DDBJ databases">
        <authorList>
            <person name="Meier V. D."/>
        </authorList>
    </citation>
    <scope>NUCLEOTIDE SEQUENCE</scope>
    <source>
        <strain evidence="1">AVDCRST_MAG34</strain>
    </source>
</reference>
<dbReference type="EMBL" id="CADCUI010000064">
    <property type="protein sequence ID" value="CAA9360562.1"/>
    <property type="molecule type" value="Genomic_DNA"/>
</dbReference>
<dbReference type="SUPFAM" id="SSF55144">
    <property type="entry name" value="LigT-like"/>
    <property type="match status" value="1"/>
</dbReference>
<organism evidence="1">
    <name type="scientific">uncultured Nocardioidaceae bacterium</name>
    <dbReference type="NCBI Taxonomy" id="253824"/>
    <lineage>
        <taxon>Bacteria</taxon>
        <taxon>Bacillati</taxon>
        <taxon>Actinomycetota</taxon>
        <taxon>Actinomycetes</taxon>
        <taxon>Propionibacteriales</taxon>
        <taxon>Nocardioidaceae</taxon>
        <taxon>environmental samples</taxon>
    </lineage>
</organism>
<protein>
    <recommendedName>
        <fullName evidence="2">2'-5' RNA ligase family protein</fullName>
    </recommendedName>
</protein>
<evidence type="ECO:0008006" key="2">
    <source>
        <dbReference type="Google" id="ProtNLM"/>
    </source>
</evidence>
<dbReference type="AlphaFoldDB" id="A0A6J4MKN3"/>
<sequence length="176" mass="19556">MAPPPNPPADDRPLVISLRLDAAAQARFERERAELFPPGRTQVGAHLTLFHAVPGAQYDAVVGTLAEVIRRPPLALRVTGLKLLGRGVAYALESPELRQLHASWQRQWMAHLTRQDRQPLQPHVTVQNKVAPETARATLARLQAGFIPLEVRGTAVELWRYDGGPWTPIEDFGFRG</sequence>
<proteinExistence type="predicted"/>
<accession>A0A6J4MKN3</accession>
<dbReference type="Pfam" id="PF13563">
    <property type="entry name" value="2_5_RNA_ligase2"/>
    <property type="match status" value="1"/>
</dbReference>
<gene>
    <name evidence="1" type="ORF">AVDCRST_MAG34-2434</name>
</gene>
<dbReference type="InterPro" id="IPR009097">
    <property type="entry name" value="Cyclic_Pdiesterase"/>
</dbReference>
<evidence type="ECO:0000313" key="1">
    <source>
        <dbReference type="EMBL" id="CAA9360562.1"/>
    </source>
</evidence>